<proteinExistence type="predicted"/>
<evidence type="ECO:0000313" key="2">
    <source>
        <dbReference type="Proteomes" id="UP000005237"/>
    </source>
</evidence>
<dbReference type="EnsemblMetazoa" id="CJA31544.1">
    <property type="protein sequence ID" value="CJA31544.1"/>
    <property type="gene ID" value="WBGene00207391"/>
</dbReference>
<keyword evidence="2" id="KW-1185">Reference proteome</keyword>
<reference evidence="1" key="2">
    <citation type="submission" date="2022-06" db="UniProtKB">
        <authorList>
            <consortium name="EnsemblMetazoa"/>
        </authorList>
    </citation>
    <scope>IDENTIFICATION</scope>
    <source>
        <strain evidence="1">DF5081</strain>
    </source>
</reference>
<reference evidence="2" key="1">
    <citation type="submission" date="2010-08" db="EMBL/GenBank/DDBJ databases">
        <authorList>
            <consortium name="Caenorhabditis japonica Sequencing Consortium"/>
            <person name="Wilson R.K."/>
        </authorList>
    </citation>
    <scope>NUCLEOTIDE SEQUENCE [LARGE SCALE GENOMIC DNA]</scope>
    <source>
        <strain evidence="2">DF5081</strain>
    </source>
</reference>
<accession>A0A8R1ED00</accession>
<evidence type="ECO:0000313" key="1">
    <source>
        <dbReference type="EnsemblMetazoa" id="CJA31544.1"/>
    </source>
</evidence>
<organism evidence="1 2">
    <name type="scientific">Caenorhabditis japonica</name>
    <dbReference type="NCBI Taxonomy" id="281687"/>
    <lineage>
        <taxon>Eukaryota</taxon>
        <taxon>Metazoa</taxon>
        <taxon>Ecdysozoa</taxon>
        <taxon>Nematoda</taxon>
        <taxon>Chromadorea</taxon>
        <taxon>Rhabditida</taxon>
        <taxon>Rhabditina</taxon>
        <taxon>Rhabditomorpha</taxon>
        <taxon>Rhabditoidea</taxon>
        <taxon>Rhabditidae</taxon>
        <taxon>Peloderinae</taxon>
        <taxon>Caenorhabditis</taxon>
    </lineage>
</organism>
<sequence length="399" mass="44558">MDAIEAMPTEAKANKIVDFLSWYENVPLFRQSSVKVVLANGELARAQTKEESTLGTVCRGLLAFFTFVGVLYPSSPQGKTVECRIIWNSINSYSRAGSWPSFLPAPASVSEVFVDAGKQMVLNGNVSALDLSGSESEPEEGQEKMINVIRREEPVFTVATIHHKLTQRPMRNVTNILDVVADSLKLPSAAFTSRAYRRGFAKSVVEGFIKRQDEPKMVSAAEIRDALYTTSTWRSSQANRSISDALISRSLCDVGGTSISWRCAIFENSPWARIDNYRHETEIRNENVPKKKKELIKAMNLNNCVSAPVKAFNPEEPDSSAKETKFNLIKTIRKVVAMKRSEAPTEVLGGQTVCPVVDCPTEAKDYIGKFDDHWLEVHEERKNELKHRCSQCINDQTCS</sequence>
<protein>
    <submittedName>
        <fullName evidence="1">Uncharacterized protein</fullName>
    </submittedName>
</protein>
<dbReference type="OMA" id="WARIDNY"/>
<dbReference type="AlphaFoldDB" id="A0A8R1ED00"/>
<name>A0A8R1ED00_CAEJA</name>
<dbReference type="Proteomes" id="UP000005237">
    <property type="component" value="Unassembled WGS sequence"/>
</dbReference>